<dbReference type="RefSeq" id="WP_270129432.1">
    <property type="nucleotide sequence ID" value="NZ_CP115397.1"/>
</dbReference>
<proteinExistence type="predicted"/>
<evidence type="ECO:0000313" key="2">
    <source>
        <dbReference type="EMBL" id="WBO86762.1"/>
    </source>
</evidence>
<keyword evidence="3" id="KW-1185">Reference proteome</keyword>
<gene>
    <name evidence="2" type="ORF">O9Z63_20995</name>
</gene>
<keyword evidence="1" id="KW-0732">Signal</keyword>
<evidence type="ECO:0000313" key="3">
    <source>
        <dbReference type="Proteomes" id="UP001211872"/>
    </source>
</evidence>
<feature type="chain" id="PRO_5045268715" description="PsbP C-terminal domain-containing protein" evidence="1">
    <location>
        <begin position="24"/>
        <end position="169"/>
    </location>
</feature>
<feature type="signal peptide" evidence="1">
    <location>
        <begin position="1"/>
        <end position="23"/>
    </location>
</feature>
<dbReference type="EMBL" id="CP115397">
    <property type="protein sequence ID" value="WBO86762.1"/>
    <property type="molecule type" value="Genomic_DNA"/>
</dbReference>
<name>A0ABY7PV27_9BACT</name>
<organism evidence="2 3">
    <name type="scientific">Hymenobacter yonginensis</name>
    <dbReference type="NCBI Taxonomy" id="748197"/>
    <lineage>
        <taxon>Bacteria</taxon>
        <taxon>Pseudomonadati</taxon>
        <taxon>Bacteroidota</taxon>
        <taxon>Cytophagia</taxon>
        <taxon>Cytophagales</taxon>
        <taxon>Hymenobacteraceae</taxon>
        <taxon>Hymenobacter</taxon>
    </lineage>
</organism>
<protein>
    <recommendedName>
        <fullName evidence="4">PsbP C-terminal domain-containing protein</fullName>
    </recommendedName>
</protein>
<dbReference type="Proteomes" id="UP001211872">
    <property type="component" value="Plasmid unnamed2"/>
</dbReference>
<reference evidence="2 3" key="1">
    <citation type="journal article" date="2011" name="Int. J. Syst. Evol. Microbiol.">
        <title>Hymenobacter yonginensis sp. nov., isolated from a mesotrophic artificial lake.</title>
        <authorList>
            <person name="Joung Y."/>
            <person name="Cho S.H."/>
            <person name="Kim H."/>
            <person name="Kim S.B."/>
            <person name="Joh K."/>
        </authorList>
    </citation>
    <scope>NUCLEOTIDE SEQUENCE [LARGE SCALE GENOMIC DNA]</scope>
    <source>
        <strain evidence="2 3">KCTC 22745</strain>
    </source>
</reference>
<evidence type="ECO:0000256" key="1">
    <source>
        <dbReference type="SAM" id="SignalP"/>
    </source>
</evidence>
<accession>A0ABY7PV27</accession>
<evidence type="ECO:0008006" key="4">
    <source>
        <dbReference type="Google" id="ProtNLM"/>
    </source>
</evidence>
<sequence>MYRLLMPLGLLVATLLTGPRAVAQPTEPVLNRSYQFRYAVPPHWAVCHQRTDSVNVLGYHNPADDARLWVGQLRGRHATLPPARALQRVLRHLGATRHEQHHAAVHLPDALESSGTYHLRGREVRYDARVSRHPGQVLLVHLYATPAAFGTQAPLLHHVLDGLAPLRGR</sequence>
<keyword evidence="2" id="KW-0614">Plasmid</keyword>
<geneLocation type="plasmid" evidence="2 3">
    <name>unnamed2</name>
</geneLocation>